<sequence>MENQKKGELDSDAPKPDTNRSSEPYEEDELPPLSAADTAPMYTDLGLGAEDNYNKGSDEALDTMLYSDTHTAINTAENRSNSLAYEGDIDDLTIDIDPENE</sequence>
<evidence type="ECO:0000256" key="1">
    <source>
        <dbReference type="SAM" id="MobiDB-lite"/>
    </source>
</evidence>
<feature type="compositionally biased region" description="Basic and acidic residues" evidence="1">
    <location>
        <begin position="1"/>
        <end position="20"/>
    </location>
</feature>
<proteinExistence type="predicted"/>
<dbReference type="EMBL" id="WJXZ01000014">
    <property type="protein sequence ID" value="MRS65376.1"/>
    <property type="molecule type" value="Genomic_DNA"/>
</dbReference>
<accession>A0A7K0EUZ1</accession>
<dbReference type="OrthoDB" id="960486at2"/>
<keyword evidence="3" id="KW-1185">Reference proteome</keyword>
<dbReference type="RefSeq" id="WP_154178658.1">
    <property type="nucleotide sequence ID" value="NZ_WJXZ01000014.1"/>
</dbReference>
<organism evidence="2 3">
    <name type="scientific">Larkinella terrae</name>
    <dbReference type="NCBI Taxonomy" id="2025311"/>
    <lineage>
        <taxon>Bacteria</taxon>
        <taxon>Pseudomonadati</taxon>
        <taxon>Bacteroidota</taxon>
        <taxon>Cytophagia</taxon>
        <taxon>Cytophagales</taxon>
        <taxon>Spirosomataceae</taxon>
        <taxon>Larkinella</taxon>
    </lineage>
</organism>
<dbReference type="AlphaFoldDB" id="A0A7K0EUZ1"/>
<dbReference type="Proteomes" id="UP000441754">
    <property type="component" value="Unassembled WGS sequence"/>
</dbReference>
<name>A0A7K0EUZ1_9BACT</name>
<comment type="caution">
    <text evidence="2">The sequence shown here is derived from an EMBL/GenBank/DDBJ whole genome shotgun (WGS) entry which is preliminary data.</text>
</comment>
<evidence type="ECO:0000313" key="3">
    <source>
        <dbReference type="Proteomes" id="UP000441754"/>
    </source>
</evidence>
<reference evidence="2 3" key="1">
    <citation type="journal article" date="2018" name="Antonie Van Leeuwenhoek">
        <title>Larkinella terrae sp. nov., isolated from soil on Jeju Island, South Korea.</title>
        <authorList>
            <person name="Ten L.N."/>
            <person name="Jeon J."/>
            <person name="Park S.J."/>
            <person name="Park S."/>
            <person name="Lee S.Y."/>
            <person name="Kim M.K."/>
            <person name="Jung H.Y."/>
        </authorList>
    </citation>
    <scope>NUCLEOTIDE SEQUENCE [LARGE SCALE GENOMIC DNA]</scope>
    <source>
        <strain evidence="2 3">KCTC 52001</strain>
    </source>
</reference>
<evidence type="ECO:0000313" key="2">
    <source>
        <dbReference type="EMBL" id="MRS65376.1"/>
    </source>
</evidence>
<feature type="region of interest" description="Disordered" evidence="1">
    <location>
        <begin position="1"/>
        <end position="57"/>
    </location>
</feature>
<gene>
    <name evidence="2" type="ORF">GJJ30_29060</name>
</gene>
<protein>
    <submittedName>
        <fullName evidence="2">Uncharacterized protein</fullName>
    </submittedName>
</protein>